<gene>
    <name evidence="7" type="ORF">SAMN05443668_13316</name>
</gene>
<dbReference type="OrthoDB" id="5188969at2"/>
<dbReference type="Proteomes" id="UP000184440">
    <property type="component" value="Unassembled WGS sequence"/>
</dbReference>
<evidence type="ECO:0000313" key="7">
    <source>
        <dbReference type="EMBL" id="SHN48069.1"/>
    </source>
</evidence>
<dbReference type="Pfam" id="PF04932">
    <property type="entry name" value="Wzy_C"/>
    <property type="match status" value="1"/>
</dbReference>
<evidence type="ECO:0000256" key="1">
    <source>
        <dbReference type="ARBA" id="ARBA00004141"/>
    </source>
</evidence>
<keyword evidence="3 5" id="KW-1133">Transmembrane helix</keyword>
<feature type="transmembrane region" description="Helical" evidence="5">
    <location>
        <begin position="418"/>
        <end position="434"/>
    </location>
</feature>
<evidence type="ECO:0000256" key="4">
    <source>
        <dbReference type="ARBA" id="ARBA00023136"/>
    </source>
</evidence>
<evidence type="ECO:0000256" key="2">
    <source>
        <dbReference type="ARBA" id="ARBA00022692"/>
    </source>
</evidence>
<dbReference type="InterPro" id="IPR007016">
    <property type="entry name" value="O-antigen_ligase-rel_domated"/>
</dbReference>
<keyword evidence="8" id="KW-1185">Reference proteome</keyword>
<dbReference type="GO" id="GO:0016874">
    <property type="term" value="F:ligase activity"/>
    <property type="evidence" value="ECO:0007669"/>
    <property type="project" value="UniProtKB-KW"/>
</dbReference>
<keyword evidence="4 5" id="KW-0472">Membrane</keyword>
<accession>A0A1M7RPB8</accession>
<organism evidence="7 8">
    <name type="scientific">Cryptosporangium aurantiacum</name>
    <dbReference type="NCBI Taxonomy" id="134849"/>
    <lineage>
        <taxon>Bacteria</taxon>
        <taxon>Bacillati</taxon>
        <taxon>Actinomycetota</taxon>
        <taxon>Actinomycetes</taxon>
        <taxon>Cryptosporangiales</taxon>
        <taxon>Cryptosporangiaceae</taxon>
        <taxon>Cryptosporangium</taxon>
    </lineage>
</organism>
<dbReference type="AlphaFoldDB" id="A0A1M7RPB8"/>
<evidence type="ECO:0000313" key="8">
    <source>
        <dbReference type="Proteomes" id="UP000184440"/>
    </source>
</evidence>
<evidence type="ECO:0000256" key="3">
    <source>
        <dbReference type="ARBA" id="ARBA00022989"/>
    </source>
</evidence>
<feature type="domain" description="O-antigen ligase-related" evidence="6">
    <location>
        <begin position="244"/>
        <end position="340"/>
    </location>
</feature>
<feature type="transmembrane region" description="Helical" evidence="5">
    <location>
        <begin position="210"/>
        <end position="229"/>
    </location>
</feature>
<evidence type="ECO:0000259" key="6">
    <source>
        <dbReference type="Pfam" id="PF04932"/>
    </source>
</evidence>
<feature type="transmembrane region" description="Helical" evidence="5">
    <location>
        <begin position="259"/>
        <end position="276"/>
    </location>
</feature>
<sequence>MRAVAVLVVAVAAAVVEFLRTDHLGEAGEAAVAAAIAVGVAWLALTLPGTTRAGALIGGSFVVAGILTWTSTDRPILIWAVLGIAGIGFAIWSRPWIANLRALPRAGAAWTGLAYWPLGVVGALLVGHWTVGAQRAAYAGVFTLAALALIAVVAVTSRDPSIGVATAVLLGIAALLLAGSGSVFDAVREVPDGSASAAAMRDRFWGGHGLFYQPNALAGVAVIAAIRIAPDRAFALWQRLAVTGLAGMLLVLSNSRTGLVLAAGAALVHAVLVLWRRWPGLPDYRRRWVAIGAPFLVLALVVVLSGGADYLTRNRFSGAANPPSGTAAATTSGRTDTWRQVGIDWQNAGIAEKLFGDATTSRAVVTRLNDGAPPEGPRRQLNTDNAAVGAFRRAGVFGALAFLVGIVLLVAHALRRRAAWFTIAVFALLPTIATEDWLLGGTNGVIWILLLAGEVYLLRRMPTPPAVTTEPAVTAQPAVAAQPVEDAEAVALPPAGDRRG</sequence>
<comment type="subcellular location">
    <subcellularLocation>
        <location evidence="1">Membrane</location>
        <topology evidence="1">Multi-pass membrane protein</topology>
    </subcellularLocation>
</comment>
<protein>
    <submittedName>
        <fullName evidence="7">O-Antigen ligase</fullName>
    </submittedName>
</protein>
<feature type="transmembrane region" description="Helical" evidence="5">
    <location>
        <begin position="136"/>
        <end position="155"/>
    </location>
</feature>
<reference evidence="7 8" key="1">
    <citation type="submission" date="2016-11" db="EMBL/GenBank/DDBJ databases">
        <authorList>
            <person name="Jaros S."/>
            <person name="Januszkiewicz K."/>
            <person name="Wedrychowicz H."/>
        </authorList>
    </citation>
    <scope>NUCLEOTIDE SEQUENCE [LARGE SCALE GENOMIC DNA]</scope>
    <source>
        <strain evidence="7 8">DSM 46144</strain>
    </source>
</reference>
<feature type="transmembrane region" description="Helical" evidence="5">
    <location>
        <begin position="76"/>
        <end position="97"/>
    </location>
</feature>
<feature type="transmembrane region" description="Helical" evidence="5">
    <location>
        <begin position="288"/>
        <end position="308"/>
    </location>
</feature>
<dbReference type="EMBL" id="FRCS01000033">
    <property type="protein sequence ID" value="SHN48069.1"/>
    <property type="molecule type" value="Genomic_DNA"/>
</dbReference>
<feature type="transmembrane region" description="Helical" evidence="5">
    <location>
        <begin position="390"/>
        <end position="411"/>
    </location>
</feature>
<feature type="transmembrane region" description="Helical" evidence="5">
    <location>
        <begin position="162"/>
        <end position="184"/>
    </location>
</feature>
<name>A0A1M7RPB8_9ACTN</name>
<keyword evidence="7" id="KW-0436">Ligase</keyword>
<dbReference type="GO" id="GO:0016020">
    <property type="term" value="C:membrane"/>
    <property type="evidence" value="ECO:0007669"/>
    <property type="project" value="UniProtKB-SubCell"/>
</dbReference>
<evidence type="ECO:0000256" key="5">
    <source>
        <dbReference type="SAM" id="Phobius"/>
    </source>
</evidence>
<feature type="transmembrane region" description="Helical" evidence="5">
    <location>
        <begin position="30"/>
        <end position="47"/>
    </location>
</feature>
<feature type="transmembrane region" description="Helical" evidence="5">
    <location>
        <begin position="54"/>
        <end position="70"/>
    </location>
</feature>
<dbReference type="RefSeq" id="WP_143175799.1">
    <property type="nucleotide sequence ID" value="NZ_FRCS01000033.1"/>
</dbReference>
<feature type="transmembrane region" description="Helical" evidence="5">
    <location>
        <begin position="440"/>
        <end position="458"/>
    </location>
</feature>
<keyword evidence="2 5" id="KW-0812">Transmembrane</keyword>
<feature type="transmembrane region" description="Helical" evidence="5">
    <location>
        <begin position="109"/>
        <end position="130"/>
    </location>
</feature>
<feature type="transmembrane region" description="Helical" evidence="5">
    <location>
        <begin position="236"/>
        <end position="253"/>
    </location>
</feature>
<proteinExistence type="predicted"/>
<dbReference type="STRING" id="134849.SAMN05443668_13316"/>